<feature type="transmembrane region" description="Helical" evidence="5">
    <location>
        <begin position="179"/>
        <end position="200"/>
    </location>
</feature>
<dbReference type="Pfam" id="PF00069">
    <property type="entry name" value="Pkinase"/>
    <property type="match status" value="1"/>
</dbReference>
<dbReference type="Gene3D" id="1.10.10.10">
    <property type="entry name" value="Winged helix-like DNA-binding domain superfamily/Winged helix DNA-binding domain"/>
    <property type="match status" value="1"/>
</dbReference>
<feature type="transmembrane region" description="Helical" evidence="5">
    <location>
        <begin position="81"/>
        <end position="106"/>
    </location>
</feature>
<dbReference type="PANTHER" id="PTHR44329:SF289">
    <property type="entry name" value="SERINE_THREONINE-PROTEIN KINASE VIK"/>
    <property type="match status" value="1"/>
</dbReference>
<feature type="transmembrane region" description="Helical" evidence="5">
    <location>
        <begin position="151"/>
        <end position="173"/>
    </location>
</feature>
<evidence type="ECO:0000313" key="7">
    <source>
        <dbReference type="EMBL" id="KAE9357080.1"/>
    </source>
</evidence>
<protein>
    <recommendedName>
        <fullName evidence="6">Protein kinase domain-containing protein</fullName>
    </recommendedName>
</protein>
<dbReference type="Gene3D" id="3.30.200.20">
    <property type="entry name" value="Phosphorylase Kinase, domain 1"/>
    <property type="match status" value="1"/>
</dbReference>
<proteinExistence type="predicted"/>
<organism evidence="7 8">
    <name type="scientific">Phytophthora rubi</name>
    <dbReference type="NCBI Taxonomy" id="129364"/>
    <lineage>
        <taxon>Eukaryota</taxon>
        <taxon>Sar</taxon>
        <taxon>Stramenopiles</taxon>
        <taxon>Oomycota</taxon>
        <taxon>Peronosporomycetes</taxon>
        <taxon>Peronosporales</taxon>
        <taxon>Peronosporaceae</taxon>
        <taxon>Phytophthora</taxon>
    </lineage>
</organism>
<feature type="region of interest" description="Disordered" evidence="4">
    <location>
        <begin position="743"/>
        <end position="832"/>
    </location>
</feature>
<dbReference type="PROSITE" id="PS50011">
    <property type="entry name" value="PROTEIN_KINASE_DOM"/>
    <property type="match status" value="1"/>
</dbReference>
<keyword evidence="1 3" id="KW-0547">Nucleotide-binding</keyword>
<keyword evidence="8" id="KW-1185">Reference proteome</keyword>
<keyword evidence="2 3" id="KW-0067">ATP-binding</keyword>
<dbReference type="InterPro" id="IPR036390">
    <property type="entry name" value="WH_DNA-bd_sf"/>
</dbReference>
<accession>A0A6A4G8P4</accession>
<dbReference type="SUPFAM" id="SSF56112">
    <property type="entry name" value="Protein kinase-like (PK-like)"/>
    <property type="match status" value="1"/>
</dbReference>
<dbReference type="GO" id="GO:0004674">
    <property type="term" value="F:protein serine/threonine kinase activity"/>
    <property type="evidence" value="ECO:0007669"/>
    <property type="project" value="TreeGrafter"/>
</dbReference>
<dbReference type="InterPro" id="IPR008271">
    <property type="entry name" value="Ser/Thr_kinase_AS"/>
</dbReference>
<feature type="domain" description="Protein kinase" evidence="6">
    <location>
        <begin position="316"/>
        <end position="636"/>
    </location>
</feature>
<dbReference type="InterPro" id="IPR000719">
    <property type="entry name" value="Prot_kinase_dom"/>
</dbReference>
<evidence type="ECO:0000256" key="3">
    <source>
        <dbReference type="PROSITE-ProRule" id="PRU10141"/>
    </source>
</evidence>
<keyword evidence="5" id="KW-1133">Transmembrane helix</keyword>
<dbReference type="EMBL" id="QXFT01000059">
    <property type="protein sequence ID" value="KAE9357080.1"/>
    <property type="molecule type" value="Genomic_DNA"/>
</dbReference>
<dbReference type="GO" id="GO:0005524">
    <property type="term" value="F:ATP binding"/>
    <property type="evidence" value="ECO:0007669"/>
    <property type="project" value="UniProtKB-UniRule"/>
</dbReference>
<dbReference type="InterPro" id="IPR011009">
    <property type="entry name" value="Kinase-like_dom_sf"/>
</dbReference>
<dbReference type="PANTHER" id="PTHR44329">
    <property type="entry name" value="SERINE/THREONINE-PROTEIN KINASE TNNI3K-RELATED"/>
    <property type="match status" value="1"/>
</dbReference>
<feature type="transmembrane region" description="Helical" evidence="5">
    <location>
        <begin position="118"/>
        <end position="139"/>
    </location>
</feature>
<feature type="binding site" evidence="3">
    <location>
        <position position="344"/>
    </location>
    <ligand>
        <name>ATP</name>
        <dbReference type="ChEBI" id="CHEBI:30616"/>
    </ligand>
</feature>
<dbReference type="Gene3D" id="1.10.510.10">
    <property type="entry name" value="Transferase(Phosphotransferase) domain 1"/>
    <property type="match status" value="1"/>
</dbReference>
<comment type="caution">
    <text evidence="7">The sequence shown here is derived from an EMBL/GenBank/DDBJ whole genome shotgun (WGS) entry which is preliminary data.</text>
</comment>
<feature type="transmembrane region" description="Helical" evidence="5">
    <location>
        <begin position="240"/>
        <end position="263"/>
    </location>
</feature>
<dbReference type="PROSITE" id="PS00108">
    <property type="entry name" value="PROTEIN_KINASE_ST"/>
    <property type="match status" value="1"/>
</dbReference>
<evidence type="ECO:0000259" key="6">
    <source>
        <dbReference type="PROSITE" id="PS50011"/>
    </source>
</evidence>
<dbReference type="SMART" id="SM00220">
    <property type="entry name" value="S_TKc"/>
    <property type="match status" value="1"/>
</dbReference>
<dbReference type="CDD" id="cd04371">
    <property type="entry name" value="DEP"/>
    <property type="match status" value="1"/>
</dbReference>
<reference evidence="7 8" key="1">
    <citation type="submission" date="2018-08" db="EMBL/GenBank/DDBJ databases">
        <title>Genomic investigation of the strawberry pathogen Phytophthora fragariae indicates pathogenicity is determined by transcriptional variation in three key races.</title>
        <authorList>
            <person name="Adams T.M."/>
            <person name="Armitage A.D."/>
            <person name="Sobczyk M.K."/>
            <person name="Bates H.J."/>
            <person name="Dunwell J.M."/>
            <person name="Nellist C.F."/>
            <person name="Harrison R.J."/>
        </authorList>
    </citation>
    <scope>NUCLEOTIDE SEQUENCE [LARGE SCALE GENOMIC DNA]</scope>
    <source>
        <strain evidence="7 8">SCRP333</strain>
    </source>
</reference>
<evidence type="ECO:0000256" key="2">
    <source>
        <dbReference type="ARBA" id="ARBA00022840"/>
    </source>
</evidence>
<keyword evidence="5" id="KW-0472">Membrane</keyword>
<dbReference type="SUPFAM" id="SSF46785">
    <property type="entry name" value="Winged helix' DNA-binding domain"/>
    <property type="match status" value="1"/>
</dbReference>
<dbReference type="InterPro" id="IPR017441">
    <property type="entry name" value="Protein_kinase_ATP_BS"/>
</dbReference>
<evidence type="ECO:0000256" key="4">
    <source>
        <dbReference type="SAM" id="MobiDB-lite"/>
    </source>
</evidence>
<name>A0A6A4G8P4_9STRA</name>
<feature type="compositionally biased region" description="Polar residues" evidence="4">
    <location>
        <begin position="759"/>
        <end position="774"/>
    </location>
</feature>
<evidence type="ECO:0000256" key="1">
    <source>
        <dbReference type="ARBA" id="ARBA00022741"/>
    </source>
</evidence>
<evidence type="ECO:0000256" key="5">
    <source>
        <dbReference type="SAM" id="Phobius"/>
    </source>
</evidence>
<sequence length="884" mass="98454">MAFTFPEELSREFGGATMLSASNKDVEGTQWFIDRFHLVQIMILVEYLFLFIMCLVLVVYLRRNRHIALTGDSKAARKVLLPAFAPLLWLLAGCVGVYSVVMALFVTLKWFNGKFSNALLEVFYSMRLFVFGLVMVFLLQKSASIPALRRSVAITLILALYTLPVEVLLMAYVEPSRPNLAFMIMSAVRALMLVFFAYVFVRPPARASKRTLREYCLFIFTYSTLHFSSEFCFHIGSSDIGFALTYATVLWAVMSPVVVWRVLKADTEFWRGLGQRAVELQMFFRQRHSMDERISSQGLHVLIEMHRKLIIDFAQLQLQRKIGTGASAVVFSGLLDAVTPVAVKVYTPTLFSDDTVAEFSQEAALCGALKHPNIVTFHGMCIYPPTICLVSELCQGTLSDVTCAARVRFAGIEPRFHNRQQMLLNVCYMLDAARAVAYLHSFSPPFLHRDIKPDNFLVDVRGTVKLTDFGESRSLARSQKPISASSPQDVPVPDYLTDYAAFASSPMATEIQSMMTSFPKMTVKGTVDYMAPEIINGKAGLAAYGEAADVYSLAMTMWDVLHPGSEKFPELKSNHLQIFASVVEGKRPQLELEIGNGKLHSGLCEIIEAAWQPRARSRPSAQEIVKALERVQEELLAVFATDLLPGLSNDISSSVCKTRRGTADVFTGELIVARLQDMKFVHSPCEAVRLGNAFMDAGLLHHKKHDYSFENTGLQYFFDVDNIRLCQPLDNCKASVVISMSEESSPVDDDLERQKERFGSSSCTPFRESSTCSFSEDHSSVHNNPTGSKPSSLSEGLVRPSSNAGTSVSGGNGCRCRKLGQRLQGPRNARRQRLRRKFKAAIADEHALTKKLLEVDDSAVTPKELELGHSMDAFDFVAMNIQAA</sequence>
<dbReference type="PROSITE" id="PS00107">
    <property type="entry name" value="PROTEIN_KINASE_ATP"/>
    <property type="match status" value="1"/>
</dbReference>
<dbReference type="AlphaFoldDB" id="A0A6A4G8P4"/>
<keyword evidence="5" id="KW-0812">Transmembrane</keyword>
<dbReference type="InterPro" id="IPR051681">
    <property type="entry name" value="Ser/Thr_Kinases-Pseudokinases"/>
</dbReference>
<feature type="compositionally biased region" description="Polar residues" evidence="4">
    <location>
        <begin position="781"/>
        <end position="807"/>
    </location>
</feature>
<gene>
    <name evidence="7" type="ORF">PR003_g1989</name>
</gene>
<dbReference type="InterPro" id="IPR036388">
    <property type="entry name" value="WH-like_DNA-bd_sf"/>
</dbReference>
<dbReference type="Proteomes" id="UP000434957">
    <property type="component" value="Unassembled WGS sequence"/>
</dbReference>
<evidence type="ECO:0000313" key="8">
    <source>
        <dbReference type="Proteomes" id="UP000434957"/>
    </source>
</evidence>
<feature type="transmembrane region" description="Helical" evidence="5">
    <location>
        <begin position="38"/>
        <end position="61"/>
    </location>
</feature>